<dbReference type="GO" id="GO:0005739">
    <property type="term" value="C:mitochondrion"/>
    <property type="evidence" value="ECO:0007669"/>
    <property type="project" value="TreeGrafter"/>
</dbReference>
<dbReference type="EMBL" id="JARYMX010000003">
    <property type="protein sequence ID" value="KAJ9556251.1"/>
    <property type="molecule type" value="Genomic_DNA"/>
</dbReference>
<protein>
    <submittedName>
        <fullName evidence="1">Uncharacterized protein</fullName>
    </submittedName>
</protein>
<organism evidence="1 2">
    <name type="scientific">Centaurea solstitialis</name>
    <name type="common">yellow star-thistle</name>
    <dbReference type="NCBI Taxonomy" id="347529"/>
    <lineage>
        <taxon>Eukaryota</taxon>
        <taxon>Viridiplantae</taxon>
        <taxon>Streptophyta</taxon>
        <taxon>Embryophyta</taxon>
        <taxon>Tracheophyta</taxon>
        <taxon>Spermatophyta</taxon>
        <taxon>Magnoliopsida</taxon>
        <taxon>eudicotyledons</taxon>
        <taxon>Gunneridae</taxon>
        <taxon>Pentapetalae</taxon>
        <taxon>asterids</taxon>
        <taxon>campanulids</taxon>
        <taxon>Asterales</taxon>
        <taxon>Asteraceae</taxon>
        <taxon>Carduoideae</taxon>
        <taxon>Cardueae</taxon>
        <taxon>Centaureinae</taxon>
        <taxon>Centaurea</taxon>
    </lineage>
</organism>
<dbReference type="PANTHER" id="PTHR33156">
    <property type="entry name" value="OS02G0230000 PROTEIN"/>
    <property type="match status" value="1"/>
</dbReference>
<dbReference type="InterPro" id="IPR043459">
    <property type="entry name" value="NFD6/NOXY2-like"/>
</dbReference>
<accession>A0AA38WPN9</accession>
<evidence type="ECO:0000313" key="2">
    <source>
        <dbReference type="Proteomes" id="UP001172457"/>
    </source>
</evidence>
<dbReference type="PANTHER" id="PTHR33156:SF9">
    <property type="entry name" value="PROTEIN NUCLEAR FUSION DEFECTIVE 6, CHLOROPLASTIC_MITOCHONDRIAL"/>
    <property type="match status" value="1"/>
</dbReference>
<gene>
    <name evidence="1" type="ORF">OSB04_010865</name>
</gene>
<proteinExistence type="predicted"/>
<sequence length="132" mass="14391">MASRCNRFISKSSISSLKSVFNKPSNLPKSAPKSPLPTRSTASPVSRFFMSRYLHLHFCVFLVHFDKFCGVKHMYRAKGVVLNRSPSELGGVHSLLPLHNAVAAARMTSCLSTSSNCRALSQGTLCCTSPSL</sequence>
<keyword evidence="2" id="KW-1185">Reference proteome</keyword>
<dbReference type="Proteomes" id="UP001172457">
    <property type="component" value="Chromosome 3"/>
</dbReference>
<reference evidence="1" key="1">
    <citation type="submission" date="2023-03" db="EMBL/GenBank/DDBJ databases">
        <title>Chromosome-scale reference genome and RAD-based genetic map of yellow starthistle (Centaurea solstitialis) reveal putative structural variation and QTLs associated with invader traits.</title>
        <authorList>
            <person name="Reatini B."/>
            <person name="Cang F.A."/>
            <person name="Jiang Q."/>
            <person name="Mckibben M.T.W."/>
            <person name="Barker M.S."/>
            <person name="Rieseberg L.H."/>
            <person name="Dlugosch K.M."/>
        </authorList>
    </citation>
    <scope>NUCLEOTIDE SEQUENCE</scope>
    <source>
        <strain evidence="1">CAN-66</strain>
        <tissue evidence="1">Leaf</tissue>
    </source>
</reference>
<name>A0AA38WPN9_9ASTR</name>
<comment type="caution">
    <text evidence="1">The sequence shown here is derived from an EMBL/GenBank/DDBJ whole genome shotgun (WGS) entry which is preliminary data.</text>
</comment>
<evidence type="ECO:0000313" key="1">
    <source>
        <dbReference type="EMBL" id="KAJ9556251.1"/>
    </source>
</evidence>
<dbReference type="AlphaFoldDB" id="A0AA38WPN9"/>